<feature type="chain" id="PRO_5040958462" evidence="1">
    <location>
        <begin position="18"/>
        <end position="94"/>
    </location>
</feature>
<gene>
    <name evidence="2" type="ORF">H4R18_004797</name>
</gene>
<proteinExistence type="predicted"/>
<evidence type="ECO:0000256" key="1">
    <source>
        <dbReference type="SAM" id="SignalP"/>
    </source>
</evidence>
<keyword evidence="1" id="KW-0732">Signal</keyword>
<keyword evidence="3" id="KW-1185">Reference proteome</keyword>
<comment type="caution">
    <text evidence="2">The sequence shown here is derived from an EMBL/GenBank/DDBJ whole genome shotgun (WGS) entry which is preliminary data.</text>
</comment>
<organism evidence="2 3">
    <name type="scientific">Coemansia javaensis</name>
    <dbReference type="NCBI Taxonomy" id="2761396"/>
    <lineage>
        <taxon>Eukaryota</taxon>
        <taxon>Fungi</taxon>
        <taxon>Fungi incertae sedis</taxon>
        <taxon>Zoopagomycota</taxon>
        <taxon>Kickxellomycotina</taxon>
        <taxon>Kickxellomycetes</taxon>
        <taxon>Kickxellales</taxon>
        <taxon>Kickxellaceae</taxon>
        <taxon>Coemansia</taxon>
    </lineage>
</organism>
<dbReference type="EMBL" id="JANBUL010000248">
    <property type="protein sequence ID" value="KAJ2778130.1"/>
    <property type="molecule type" value="Genomic_DNA"/>
</dbReference>
<sequence length="94" mass="9062">MKAAALALAALPAVALGDNIIDNAISAIGGGVNAVTSVGADAIDKITSGANSLGSRFESDFNAGNNKDTSDTDSGAAGVTASIAVLAIALVQLF</sequence>
<evidence type="ECO:0000313" key="3">
    <source>
        <dbReference type="Proteomes" id="UP001140217"/>
    </source>
</evidence>
<dbReference type="OrthoDB" id="4095724at2759"/>
<dbReference type="Proteomes" id="UP001140217">
    <property type="component" value="Unassembled WGS sequence"/>
</dbReference>
<accession>A0A9W8LEC3</accession>
<evidence type="ECO:0000313" key="2">
    <source>
        <dbReference type="EMBL" id="KAJ2778130.1"/>
    </source>
</evidence>
<protein>
    <submittedName>
        <fullName evidence="2">Uncharacterized protein</fullName>
    </submittedName>
</protein>
<name>A0A9W8LEC3_9FUNG</name>
<dbReference type="AlphaFoldDB" id="A0A9W8LEC3"/>
<reference evidence="2" key="1">
    <citation type="submission" date="2022-07" db="EMBL/GenBank/DDBJ databases">
        <title>Phylogenomic reconstructions and comparative analyses of Kickxellomycotina fungi.</title>
        <authorList>
            <person name="Reynolds N.K."/>
            <person name="Stajich J.E."/>
            <person name="Barry K."/>
            <person name="Grigoriev I.V."/>
            <person name="Crous P."/>
            <person name="Smith M.E."/>
        </authorList>
    </citation>
    <scope>NUCLEOTIDE SEQUENCE</scope>
    <source>
        <strain evidence="2">NBRC 105414</strain>
    </source>
</reference>
<feature type="signal peptide" evidence="1">
    <location>
        <begin position="1"/>
        <end position="17"/>
    </location>
</feature>